<dbReference type="EMBL" id="FOYM01000006">
    <property type="protein sequence ID" value="SFR00870.1"/>
    <property type="molecule type" value="Genomic_DNA"/>
</dbReference>
<proteinExistence type="inferred from homology"/>
<comment type="similarity">
    <text evidence="1">Belongs to the bacterial solute-binding protein 7 family.</text>
</comment>
<name>A0A1I6D610_9FIRM</name>
<dbReference type="InterPro" id="IPR018389">
    <property type="entry name" value="DctP_fam"/>
</dbReference>
<keyword evidence="2" id="KW-0813">Transport</keyword>
<dbReference type="AlphaFoldDB" id="A0A1I6D610"/>
<dbReference type="NCBIfam" id="TIGR00787">
    <property type="entry name" value="dctP"/>
    <property type="match status" value="1"/>
</dbReference>
<keyword evidence="5" id="KW-0675">Receptor</keyword>
<dbReference type="InterPro" id="IPR004682">
    <property type="entry name" value="TRAP_DctP"/>
</dbReference>
<keyword evidence="3 4" id="KW-0732">Signal</keyword>
<gene>
    <name evidence="5" type="ORF">SAMN05660706_10612</name>
</gene>
<dbReference type="CDD" id="cd13603">
    <property type="entry name" value="PBP2_TRAP_Siap_TeaA_like"/>
    <property type="match status" value="1"/>
</dbReference>
<dbReference type="GO" id="GO:0030288">
    <property type="term" value="C:outer membrane-bounded periplasmic space"/>
    <property type="evidence" value="ECO:0007669"/>
    <property type="project" value="InterPro"/>
</dbReference>
<evidence type="ECO:0000313" key="5">
    <source>
        <dbReference type="EMBL" id="SFR00870.1"/>
    </source>
</evidence>
<organism evidence="5 6">
    <name type="scientific">Desulfoscipio geothermicus DSM 3669</name>
    <dbReference type="NCBI Taxonomy" id="1121426"/>
    <lineage>
        <taxon>Bacteria</taxon>
        <taxon>Bacillati</taxon>
        <taxon>Bacillota</taxon>
        <taxon>Clostridia</taxon>
        <taxon>Eubacteriales</taxon>
        <taxon>Desulfallaceae</taxon>
        <taxon>Desulfoscipio</taxon>
    </lineage>
</organism>
<evidence type="ECO:0000256" key="2">
    <source>
        <dbReference type="ARBA" id="ARBA00022448"/>
    </source>
</evidence>
<dbReference type="PROSITE" id="PS51257">
    <property type="entry name" value="PROKAR_LIPOPROTEIN"/>
    <property type="match status" value="1"/>
</dbReference>
<evidence type="ECO:0000256" key="3">
    <source>
        <dbReference type="ARBA" id="ARBA00022729"/>
    </source>
</evidence>
<evidence type="ECO:0000256" key="4">
    <source>
        <dbReference type="SAM" id="SignalP"/>
    </source>
</evidence>
<dbReference type="GO" id="GO:0055085">
    <property type="term" value="P:transmembrane transport"/>
    <property type="evidence" value="ECO:0007669"/>
    <property type="project" value="InterPro"/>
</dbReference>
<dbReference type="Proteomes" id="UP000199584">
    <property type="component" value="Unassembled WGS sequence"/>
</dbReference>
<dbReference type="Gene3D" id="3.40.190.170">
    <property type="entry name" value="Bacterial extracellular solute-binding protein, family 7"/>
    <property type="match status" value="1"/>
</dbReference>
<reference evidence="6" key="1">
    <citation type="submission" date="2016-10" db="EMBL/GenBank/DDBJ databases">
        <authorList>
            <person name="Varghese N."/>
            <person name="Submissions S."/>
        </authorList>
    </citation>
    <scope>NUCLEOTIDE SEQUENCE [LARGE SCALE GENOMIC DNA]</scope>
    <source>
        <strain evidence="6">DSM 3669</strain>
    </source>
</reference>
<protein>
    <submittedName>
        <fullName evidence="5">Tripartite ATP-independent transporter solute receptor, DctP family</fullName>
    </submittedName>
</protein>
<keyword evidence="6" id="KW-1185">Reference proteome</keyword>
<feature type="signal peptide" evidence="4">
    <location>
        <begin position="1"/>
        <end position="30"/>
    </location>
</feature>
<dbReference type="OrthoDB" id="9815946at2"/>
<dbReference type="Pfam" id="PF03480">
    <property type="entry name" value="DctP"/>
    <property type="match status" value="1"/>
</dbReference>
<accession>A0A1I6D610</accession>
<dbReference type="InterPro" id="IPR038404">
    <property type="entry name" value="TRAP_DctP_sf"/>
</dbReference>
<dbReference type="PIRSF" id="PIRSF006470">
    <property type="entry name" value="DctB"/>
    <property type="match status" value="1"/>
</dbReference>
<evidence type="ECO:0000313" key="6">
    <source>
        <dbReference type="Proteomes" id="UP000199584"/>
    </source>
</evidence>
<dbReference type="NCBIfam" id="NF037995">
    <property type="entry name" value="TRAP_S1"/>
    <property type="match status" value="1"/>
</dbReference>
<sequence length="345" mass="39110">MRLNKAKCIILLMSLLIASLFLFGCQSSKATEDGQATQEEPIIIKLAHVCSIEHPYQYASLKFKELMEEKSNGRVKVKIYPAMQLGGERDIAEGMQAGSIDMNLLTLGVGASFIPELNAFALPFLFKGSEHYQKVMYGDIGKEFLEKVDMKYGFKTLHFGASIFREPFNNVRPIEKPEDFKGLKIRLMEVPLHMDSYKAMGANPTPIAYSELYTALQLGTVDGAENAIGTIYADKLYENAKYITRMPVVANGVIWLYSANNWEKLPQDIQELIIEVMPEVVSVLDKEYLKLEDIGIEEMKKAGIQFNKPEDFEPFIKCVKPVWDKYLAEQPDWVKDLIPKIQTVD</sequence>
<dbReference type="RefSeq" id="WP_092482331.1">
    <property type="nucleotide sequence ID" value="NZ_FOYM01000006.1"/>
</dbReference>
<dbReference type="PANTHER" id="PTHR33376">
    <property type="match status" value="1"/>
</dbReference>
<dbReference type="PANTHER" id="PTHR33376:SF7">
    <property type="entry name" value="C4-DICARBOXYLATE-BINDING PROTEIN DCTB"/>
    <property type="match status" value="1"/>
</dbReference>
<evidence type="ECO:0000256" key="1">
    <source>
        <dbReference type="ARBA" id="ARBA00009023"/>
    </source>
</evidence>
<dbReference type="STRING" id="39060.SAMN05660706_10612"/>
<feature type="chain" id="PRO_5011619143" evidence="4">
    <location>
        <begin position="31"/>
        <end position="345"/>
    </location>
</feature>